<dbReference type="EMBL" id="JAPMOU010000014">
    <property type="protein sequence ID" value="MDE1462815.1"/>
    <property type="molecule type" value="Genomic_DNA"/>
</dbReference>
<keyword evidence="2" id="KW-0378">Hydrolase</keyword>
<dbReference type="EC" id="3.4.23.-" evidence="2"/>
<dbReference type="InterPro" id="IPR021109">
    <property type="entry name" value="Peptidase_aspartic_dom_sf"/>
</dbReference>
<keyword evidence="3" id="KW-1185">Reference proteome</keyword>
<dbReference type="InterPro" id="IPR034122">
    <property type="entry name" value="Retropepsin-like_bacterial"/>
</dbReference>
<evidence type="ECO:0000313" key="2">
    <source>
        <dbReference type="EMBL" id="MDE1462815.1"/>
    </source>
</evidence>
<dbReference type="Gene3D" id="2.40.70.10">
    <property type="entry name" value="Acid Proteases"/>
    <property type="match status" value="1"/>
</dbReference>
<evidence type="ECO:0000256" key="1">
    <source>
        <dbReference type="SAM" id="Phobius"/>
    </source>
</evidence>
<keyword evidence="1" id="KW-0812">Transmembrane</keyword>
<dbReference type="InterPro" id="IPR011969">
    <property type="entry name" value="Clan_AA_Asp_peptidase_C"/>
</dbReference>
<dbReference type="NCBIfam" id="TIGR02281">
    <property type="entry name" value="clan_AA_DTGA"/>
    <property type="match status" value="1"/>
</dbReference>
<proteinExistence type="predicted"/>
<feature type="transmembrane region" description="Helical" evidence="1">
    <location>
        <begin position="20"/>
        <end position="39"/>
    </location>
</feature>
<sequence length="184" mass="20466">MSNSEETQSHQNTAISHTIGRGMLVAAWITALLLLTLYFSNWEKQRHNPNQVPVAQVNQDGSREVRLTRNRYGHYVANGYINGKEVQFFLDTGATNVVIPEAVAKHLSLPKLATHKAQTANGTVDVFVTRLASLTLGNIRFFDVDASINPHMEGDEILLGMSALRQLDFSQQGDQLILKLPQQN</sequence>
<keyword evidence="1" id="KW-0472">Membrane</keyword>
<protein>
    <submittedName>
        <fullName evidence="2">TIGR02281 family clan AA aspartic protease</fullName>
        <ecNumber evidence="2">3.4.23.-</ecNumber>
    </submittedName>
</protein>
<name>A0ABT5U8W9_9GAMM</name>
<comment type="caution">
    <text evidence="2">The sequence shown here is derived from an EMBL/GenBank/DDBJ whole genome shotgun (WGS) entry which is preliminary data.</text>
</comment>
<dbReference type="GO" id="GO:0006508">
    <property type="term" value="P:proteolysis"/>
    <property type="evidence" value="ECO:0007669"/>
    <property type="project" value="UniProtKB-KW"/>
</dbReference>
<dbReference type="GO" id="GO:0008233">
    <property type="term" value="F:peptidase activity"/>
    <property type="evidence" value="ECO:0007669"/>
    <property type="project" value="UniProtKB-KW"/>
</dbReference>
<keyword evidence="1" id="KW-1133">Transmembrane helix</keyword>
<accession>A0ABT5U8W9</accession>
<dbReference type="Proteomes" id="UP001528823">
    <property type="component" value="Unassembled WGS sequence"/>
</dbReference>
<evidence type="ECO:0000313" key="3">
    <source>
        <dbReference type="Proteomes" id="UP001528823"/>
    </source>
</evidence>
<dbReference type="CDD" id="cd05483">
    <property type="entry name" value="retropepsin_like_bacteria"/>
    <property type="match status" value="1"/>
</dbReference>
<keyword evidence="2" id="KW-0645">Protease</keyword>
<dbReference type="SUPFAM" id="SSF50630">
    <property type="entry name" value="Acid proteases"/>
    <property type="match status" value="1"/>
</dbReference>
<organism evidence="2 3">
    <name type="scientific">Spartinivicinus poritis</name>
    <dbReference type="NCBI Taxonomy" id="2994640"/>
    <lineage>
        <taxon>Bacteria</taxon>
        <taxon>Pseudomonadati</taxon>
        <taxon>Pseudomonadota</taxon>
        <taxon>Gammaproteobacteria</taxon>
        <taxon>Oceanospirillales</taxon>
        <taxon>Zooshikellaceae</taxon>
        <taxon>Spartinivicinus</taxon>
    </lineage>
</organism>
<reference evidence="2 3" key="1">
    <citation type="submission" date="2022-11" db="EMBL/GenBank/DDBJ databases">
        <title>Spartinivicinus poritis sp. nov., isolated from scleractinian coral Porites lutea.</title>
        <authorList>
            <person name="Zhang G."/>
            <person name="Cai L."/>
            <person name="Wei Q."/>
        </authorList>
    </citation>
    <scope>NUCLEOTIDE SEQUENCE [LARGE SCALE GENOMIC DNA]</scope>
    <source>
        <strain evidence="2 3">A2-2</strain>
    </source>
</reference>
<dbReference type="RefSeq" id="WP_274689166.1">
    <property type="nucleotide sequence ID" value="NZ_JAPMOU010000014.1"/>
</dbReference>
<dbReference type="Pfam" id="PF13975">
    <property type="entry name" value="gag-asp_proteas"/>
    <property type="match status" value="1"/>
</dbReference>
<gene>
    <name evidence="2" type="ORF">ORQ98_12635</name>
</gene>